<organism evidence="6">
    <name type="scientific">Entamoeba dispar (strain ATCC PRA-260 / SAW760)</name>
    <dbReference type="NCBI Taxonomy" id="370354"/>
    <lineage>
        <taxon>Eukaryota</taxon>
        <taxon>Amoebozoa</taxon>
        <taxon>Evosea</taxon>
        <taxon>Archamoebae</taxon>
        <taxon>Mastigamoebida</taxon>
        <taxon>Entamoebidae</taxon>
        <taxon>Entamoeba</taxon>
    </lineage>
</organism>
<dbReference type="PROSITE" id="PS50005">
    <property type="entry name" value="TPR"/>
    <property type="match status" value="2"/>
</dbReference>
<dbReference type="GO" id="GO:0033904">
    <property type="term" value="F:dextranase activity"/>
    <property type="evidence" value="ECO:0007669"/>
    <property type="project" value="UniProtKB-EC"/>
</dbReference>
<accession>B0EAL1</accession>
<dbReference type="AlphaFoldDB" id="B0EAL1"/>
<keyword evidence="6" id="KW-1185">Reference proteome</keyword>
<feature type="region of interest" description="Disordered" evidence="4">
    <location>
        <begin position="187"/>
        <end position="257"/>
    </location>
</feature>
<proteinExistence type="predicted"/>
<dbReference type="OMA" id="ANFCISI"/>
<feature type="repeat" description="TPR" evidence="3">
    <location>
        <begin position="66"/>
        <end position="99"/>
    </location>
</feature>
<dbReference type="GO" id="GO:0072380">
    <property type="term" value="C:TRC complex"/>
    <property type="evidence" value="ECO:0007669"/>
    <property type="project" value="TreeGrafter"/>
</dbReference>
<evidence type="ECO:0000256" key="1">
    <source>
        <dbReference type="ARBA" id="ARBA00022737"/>
    </source>
</evidence>
<keyword evidence="1" id="KW-0677">Repeat</keyword>
<feature type="compositionally biased region" description="Low complexity" evidence="4">
    <location>
        <begin position="321"/>
        <end position="331"/>
    </location>
</feature>
<evidence type="ECO:0000256" key="2">
    <source>
        <dbReference type="ARBA" id="ARBA00022803"/>
    </source>
</evidence>
<dbReference type="OrthoDB" id="2335338at2759"/>
<dbReference type="Proteomes" id="UP000008076">
    <property type="component" value="Unassembled WGS sequence"/>
</dbReference>
<dbReference type="Pfam" id="PF13181">
    <property type="entry name" value="TPR_8"/>
    <property type="match status" value="1"/>
</dbReference>
<keyword evidence="5" id="KW-0378">Hydrolase</keyword>
<dbReference type="eggNOG" id="KOG0553">
    <property type="taxonomic scope" value="Eukaryota"/>
</dbReference>
<dbReference type="GO" id="GO:0004106">
    <property type="term" value="F:chorismate mutase activity"/>
    <property type="evidence" value="ECO:0007669"/>
    <property type="project" value="UniProtKB-EC"/>
</dbReference>
<feature type="compositionally biased region" description="Basic and acidic residues" evidence="4">
    <location>
        <begin position="194"/>
        <end position="221"/>
    </location>
</feature>
<feature type="region of interest" description="Disordered" evidence="4">
    <location>
        <begin position="318"/>
        <end position="339"/>
    </location>
</feature>
<sequence length="339" mass="38053">MSTTNPLYQKFITNLEKKGFFNDCTQPQREIKMKTAQQYFDLHYSKQCHFVGMKPKEQNVDIQKKADEHKLKGNEYLNAKDYSKAIDEYTKAIQLNQEAVYYSNRSAAYCSIDENDLAIEDAKKAIELDPNYAKAYARLGIALTKKHKYAEAQKAIEDALIIDPNNTVFKSNLEQIKCLILNQQPPASSSIQQQEKKEEQPNEENIPKTTEEKKDSHEIHSNEQAQSQNTRNEEPNPQQPNPLANILSNLVGSTQGGQGINPGAVDINSLMGTFGSQNGIASMALSLLNNPATRPMVSLIAQMIGMPVEDLQRHLSEEAQNENSNQNTSQQHQTPPGFV</sequence>
<dbReference type="EC" id="3.2.1.11" evidence="5"/>
<reference evidence="6" key="1">
    <citation type="submission" date="2007-12" db="EMBL/GenBank/DDBJ databases">
        <title>Annotation of Entamoeba dispar SAW760.</title>
        <authorList>
            <person name="Lorenzi H."/>
            <person name="Inman J."/>
            <person name="Schobel S."/>
            <person name="Amedeo P."/>
            <person name="Caler E."/>
        </authorList>
    </citation>
    <scope>NUCLEOTIDE SEQUENCE [LARGE SCALE GENOMIC DNA]</scope>
    <source>
        <strain evidence="6">ATCC PRA-260 / SAW760</strain>
    </source>
</reference>
<protein>
    <submittedName>
        <fullName evidence="5">Small glutamine-rich tetratricopeptide repeat-containing protein, putative</fullName>
        <ecNumber evidence="5">3.2.1.11</ecNumber>
        <ecNumber evidence="5">5.4.99.5</ecNumber>
    </submittedName>
</protein>
<dbReference type="GO" id="GO:0060090">
    <property type="term" value="F:molecular adaptor activity"/>
    <property type="evidence" value="ECO:0007669"/>
    <property type="project" value="TreeGrafter"/>
</dbReference>
<gene>
    <name evidence="5" type="ORF">EDI_350180</name>
</gene>
<dbReference type="EC" id="5.4.99.5" evidence="5"/>
<dbReference type="PANTHER" id="PTHR45831:SF2">
    <property type="entry name" value="LD24721P"/>
    <property type="match status" value="1"/>
</dbReference>
<dbReference type="Pfam" id="PF13431">
    <property type="entry name" value="TPR_17"/>
    <property type="match status" value="1"/>
</dbReference>
<dbReference type="InterPro" id="IPR047150">
    <property type="entry name" value="SGT"/>
</dbReference>
<dbReference type="SMART" id="SM00028">
    <property type="entry name" value="TPR"/>
    <property type="match status" value="3"/>
</dbReference>
<feature type="repeat" description="TPR" evidence="3">
    <location>
        <begin position="133"/>
        <end position="166"/>
    </location>
</feature>
<dbReference type="SUPFAM" id="SSF48452">
    <property type="entry name" value="TPR-like"/>
    <property type="match status" value="1"/>
</dbReference>
<dbReference type="GO" id="GO:0016020">
    <property type="term" value="C:membrane"/>
    <property type="evidence" value="ECO:0007669"/>
    <property type="project" value="TreeGrafter"/>
</dbReference>
<name>B0EAL1_ENTDS</name>
<evidence type="ECO:0000313" key="6">
    <source>
        <dbReference type="Proteomes" id="UP000008076"/>
    </source>
</evidence>
<dbReference type="GO" id="GO:0006620">
    <property type="term" value="P:post-translational protein targeting to endoplasmic reticulum membrane"/>
    <property type="evidence" value="ECO:0007669"/>
    <property type="project" value="TreeGrafter"/>
</dbReference>
<dbReference type="GeneID" id="5880321"/>
<keyword evidence="2 3" id="KW-0802">TPR repeat</keyword>
<dbReference type="EMBL" id="DS548474">
    <property type="protein sequence ID" value="EDR28434.1"/>
    <property type="molecule type" value="Genomic_DNA"/>
</dbReference>
<dbReference type="VEuPathDB" id="AmoebaDB:EDI_350180"/>
<keyword evidence="5" id="KW-0326">Glycosidase</keyword>
<dbReference type="InterPro" id="IPR019734">
    <property type="entry name" value="TPR_rpt"/>
</dbReference>
<evidence type="ECO:0000313" key="5">
    <source>
        <dbReference type="EMBL" id="EDR28434.1"/>
    </source>
</evidence>
<keyword evidence="5" id="KW-0413">Isomerase</keyword>
<dbReference type="PROSITE" id="PS50293">
    <property type="entry name" value="TPR_REGION"/>
    <property type="match status" value="1"/>
</dbReference>
<dbReference type="RefSeq" id="XP_001735368.1">
    <property type="nucleotide sequence ID" value="XM_001735316.1"/>
</dbReference>
<dbReference type="KEGG" id="edi:EDI_350180"/>
<dbReference type="Gene3D" id="1.25.40.10">
    <property type="entry name" value="Tetratricopeptide repeat domain"/>
    <property type="match status" value="1"/>
</dbReference>
<dbReference type="PANTHER" id="PTHR45831">
    <property type="entry name" value="LD24721P"/>
    <property type="match status" value="1"/>
</dbReference>
<dbReference type="InterPro" id="IPR011990">
    <property type="entry name" value="TPR-like_helical_dom_sf"/>
</dbReference>
<evidence type="ECO:0000256" key="4">
    <source>
        <dbReference type="SAM" id="MobiDB-lite"/>
    </source>
</evidence>
<evidence type="ECO:0000256" key="3">
    <source>
        <dbReference type="PROSITE-ProRule" id="PRU00339"/>
    </source>
</evidence>